<comment type="caution">
    <text evidence="3">The sequence shown here is derived from an EMBL/GenBank/DDBJ whole genome shotgun (WGS) entry which is preliminary data.</text>
</comment>
<keyword evidence="4" id="KW-1185">Reference proteome</keyword>
<dbReference type="AlphaFoldDB" id="A0A4Q1BMP0"/>
<protein>
    <recommendedName>
        <fullName evidence="2">Sm domain-containing protein</fullName>
    </recommendedName>
</protein>
<feature type="domain" description="Sm" evidence="2">
    <location>
        <begin position="49"/>
        <end position="98"/>
    </location>
</feature>
<dbReference type="VEuPathDB" id="FungiDB:TREMEDRAFT_59464"/>
<evidence type="ECO:0000313" key="4">
    <source>
        <dbReference type="Proteomes" id="UP000289152"/>
    </source>
</evidence>
<dbReference type="STRING" id="5217.A0A4Q1BMP0"/>
<dbReference type="Proteomes" id="UP000289152">
    <property type="component" value="Unassembled WGS sequence"/>
</dbReference>
<dbReference type="PANTHER" id="PTHR10701">
    <property type="entry name" value="SMALL NUCLEAR RIBONUCLEOPROTEIN-ASSOCIATED PROTEIN B AND N"/>
    <property type="match status" value="1"/>
</dbReference>
<feature type="region of interest" description="Disordered" evidence="1">
    <location>
        <begin position="146"/>
        <end position="180"/>
    </location>
</feature>
<reference evidence="3 4" key="1">
    <citation type="submission" date="2016-06" db="EMBL/GenBank/DDBJ databases">
        <title>Evolution of pathogenesis and genome organization in the Tremellales.</title>
        <authorList>
            <person name="Cuomo C."/>
            <person name="Litvintseva A."/>
            <person name="Heitman J."/>
            <person name="Chen Y."/>
            <person name="Sun S."/>
            <person name="Springer D."/>
            <person name="Dromer F."/>
            <person name="Young S."/>
            <person name="Zeng Q."/>
            <person name="Chapman S."/>
            <person name="Gujja S."/>
            <person name="Saif S."/>
            <person name="Birren B."/>
        </authorList>
    </citation>
    <scope>NUCLEOTIDE SEQUENCE [LARGE SCALE GENOMIC DNA]</scope>
    <source>
        <strain evidence="3 4">ATCC 28783</strain>
    </source>
</reference>
<sequence length="243" mass="27590">MIEKQLIALRGIYKRSKPTQINPPTHLNMSFTPNLQPSSNTSPTNPLTYLQNLLDSPLRITVRDGRVFTGRLLCVDKGCNVVLMPAEEFLPDPSRVVRGERPSNIPQRLENGEFLDAKEVGEGSGEISSGKDEQIAGGMIEMRKEGFTHEGDDGDGETGRCEKKMENEEKKEEQEDEEWEEIEDIWDMRRKREALYPHSEPFDGPDTGWGGRSLAMVLIQGEDVEKIELIEQDGRRVDENEYI</sequence>
<evidence type="ECO:0000313" key="3">
    <source>
        <dbReference type="EMBL" id="RXK39094.1"/>
    </source>
</evidence>
<organism evidence="3 4">
    <name type="scientific">Tremella mesenterica</name>
    <name type="common">Jelly fungus</name>
    <dbReference type="NCBI Taxonomy" id="5217"/>
    <lineage>
        <taxon>Eukaryota</taxon>
        <taxon>Fungi</taxon>
        <taxon>Dikarya</taxon>
        <taxon>Basidiomycota</taxon>
        <taxon>Agaricomycotina</taxon>
        <taxon>Tremellomycetes</taxon>
        <taxon>Tremellales</taxon>
        <taxon>Tremellaceae</taxon>
        <taxon>Tremella</taxon>
    </lineage>
</organism>
<dbReference type="Pfam" id="PF01423">
    <property type="entry name" value="LSM"/>
    <property type="match status" value="1"/>
</dbReference>
<dbReference type="GO" id="GO:0032991">
    <property type="term" value="C:protein-containing complex"/>
    <property type="evidence" value="ECO:0007669"/>
    <property type="project" value="UniProtKB-ARBA"/>
</dbReference>
<dbReference type="InParanoid" id="A0A4Q1BMP0"/>
<dbReference type="InterPro" id="IPR001163">
    <property type="entry name" value="Sm_dom_euk/arc"/>
</dbReference>
<proteinExistence type="predicted"/>
<dbReference type="SUPFAM" id="SSF50182">
    <property type="entry name" value="Sm-like ribonucleoproteins"/>
    <property type="match status" value="1"/>
</dbReference>
<feature type="compositionally biased region" description="Basic and acidic residues" evidence="1">
    <location>
        <begin position="146"/>
        <end position="173"/>
    </location>
</feature>
<dbReference type="PANTHER" id="PTHR10701:SF5">
    <property type="entry name" value="N-ALPHA-ACETYLTRANSFERASE 38, NATC AUXILIARY SUBUNIT"/>
    <property type="match status" value="1"/>
</dbReference>
<dbReference type="EMBL" id="SDIL01000036">
    <property type="protein sequence ID" value="RXK39094.1"/>
    <property type="molecule type" value="Genomic_DNA"/>
</dbReference>
<gene>
    <name evidence="3" type="ORF">M231_03599</name>
</gene>
<dbReference type="InterPro" id="IPR010920">
    <property type="entry name" value="LSM_dom_sf"/>
</dbReference>
<dbReference type="Gene3D" id="2.30.30.100">
    <property type="match status" value="1"/>
</dbReference>
<dbReference type="InterPro" id="IPR050914">
    <property type="entry name" value="snRNP_SmB/NAA38-like"/>
</dbReference>
<accession>A0A4Q1BMP0</accession>
<evidence type="ECO:0000259" key="2">
    <source>
        <dbReference type="Pfam" id="PF01423"/>
    </source>
</evidence>
<dbReference type="OrthoDB" id="368909at2759"/>
<evidence type="ECO:0000256" key="1">
    <source>
        <dbReference type="SAM" id="MobiDB-lite"/>
    </source>
</evidence>
<name>A0A4Q1BMP0_TREME</name>